<feature type="region of interest" description="Disordered" evidence="1">
    <location>
        <begin position="153"/>
        <end position="173"/>
    </location>
</feature>
<evidence type="ECO:0000256" key="2">
    <source>
        <dbReference type="SAM" id="SignalP"/>
    </source>
</evidence>
<feature type="compositionally biased region" description="Polar residues" evidence="1">
    <location>
        <begin position="155"/>
        <end position="173"/>
    </location>
</feature>
<organism evidence="3 4">
    <name type="scientific">Methylobacter tundripaludum</name>
    <dbReference type="NCBI Taxonomy" id="173365"/>
    <lineage>
        <taxon>Bacteria</taxon>
        <taxon>Pseudomonadati</taxon>
        <taxon>Pseudomonadota</taxon>
        <taxon>Gammaproteobacteria</taxon>
        <taxon>Methylococcales</taxon>
        <taxon>Methylococcaceae</taxon>
        <taxon>Methylobacter</taxon>
    </lineage>
</organism>
<protein>
    <recommendedName>
        <fullName evidence="5">Carboxypeptidase regulatory-like domain-containing protein</fullName>
    </recommendedName>
</protein>
<feature type="chain" id="PRO_5015435413" description="Carboxypeptidase regulatory-like domain-containing protein" evidence="2">
    <location>
        <begin position="21"/>
        <end position="173"/>
    </location>
</feature>
<keyword evidence="4" id="KW-1185">Reference proteome</keyword>
<feature type="signal peptide" evidence="2">
    <location>
        <begin position="1"/>
        <end position="20"/>
    </location>
</feature>
<dbReference type="OrthoDB" id="5568070at2"/>
<sequence length="173" mass="18246">MKRTILFILLPVVLAGLVSACDQGRKTEKTGSSVVKKYAKATLLEGTVSNDKGVVKTGTVEVSDENGRIIAHAAVDNGHYSVEVPVNTILPILLTFSSESGAEKLVAAVVHDSITKYEINPLTTAIAAAAKTMGGYTHANMIRAAESAAHVPDANKTTTGWRGDPTTQYGGWH</sequence>
<keyword evidence="2" id="KW-0732">Signal</keyword>
<evidence type="ECO:0000256" key="1">
    <source>
        <dbReference type="SAM" id="MobiDB-lite"/>
    </source>
</evidence>
<dbReference type="AlphaFoldDB" id="A0A2S6H767"/>
<dbReference type="EMBL" id="PTIY01000002">
    <property type="protein sequence ID" value="PPK73308.1"/>
    <property type="molecule type" value="Genomic_DNA"/>
</dbReference>
<comment type="caution">
    <text evidence="3">The sequence shown here is derived from an EMBL/GenBank/DDBJ whole genome shotgun (WGS) entry which is preliminary data.</text>
</comment>
<proteinExistence type="predicted"/>
<dbReference type="RefSeq" id="WP_104422563.1">
    <property type="nucleotide sequence ID" value="NZ_PTIY01000002.1"/>
</dbReference>
<accession>A0A2S6H767</accession>
<dbReference type="Proteomes" id="UP000238071">
    <property type="component" value="Unassembled WGS sequence"/>
</dbReference>
<reference evidence="3 4" key="1">
    <citation type="submission" date="2018-02" db="EMBL/GenBank/DDBJ databases">
        <title>Subsurface microbial communities from deep shales in Ohio and West Virginia, USA.</title>
        <authorList>
            <person name="Wrighton K."/>
        </authorList>
    </citation>
    <scope>NUCLEOTIDE SEQUENCE [LARGE SCALE GENOMIC DNA]</scope>
    <source>
        <strain evidence="3 4">OWC-G53F</strain>
    </source>
</reference>
<evidence type="ECO:0000313" key="4">
    <source>
        <dbReference type="Proteomes" id="UP000238071"/>
    </source>
</evidence>
<name>A0A2S6H767_9GAMM</name>
<gene>
    <name evidence="3" type="ORF">B0F88_102288</name>
</gene>
<evidence type="ECO:0000313" key="3">
    <source>
        <dbReference type="EMBL" id="PPK73308.1"/>
    </source>
</evidence>
<evidence type="ECO:0008006" key="5">
    <source>
        <dbReference type="Google" id="ProtNLM"/>
    </source>
</evidence>
<dbReference type="PROSITE" id="PS51257">
    <property type="entry name" value="PROKAR_LIPOPROTEIN"/>
    <property type="match status" value="1"/>
</dbReference>